<keyword evidence="2" id="KW-1185">Reference proteome</keyword>
<evidence type="ECO:0000313" key="1">
    <source>
        <dbReference type="EMBL" id="KKC38141.1"/>
    </source>
</evidence>
<evidence type="ECO:0008006" key="3">
    <source>
        <dbReference type="Google" id="ProtNLM"/>
    </source>
</evidence>
<reference evidence="1 2" key="1">
    <citation type="submission" date="2015-03" db="EMBL/GenBank/DDBJ databases">
        <authorList>
            <person name="Lepp D."/>
            <person name="Hassan Y.I."/>
            <person name="Li X.-Z."/>
            <person name="Zhou T."/>
        </authorList>
    </citation>
    <scope>NUCLEOTIDE SEQUENCE [LARGE SCALE GENOMIC DNA]</scope>
    <source>
        <strain evidence="1 2">E84</strain>
    </source>
</reference>
<accession>A0A0F5QBR9</accession>
<sequence length="64" mass="6687">MADTQILGRSEAAIERALIDNGVAVTSVEEWGGYIRAFVSNGNGGSTMAFFDADTLQPVLAPQG</sequence>
<dbReference type="AlphaFoldDB" id="A0A0F5QBR9"/>
<organism evidence="1 2">
    <name type="scientific">Devosia epidermidihirudinis</name>
    <dbReference type="NCBI Taxonomy" id="1293439"/>
    <lineage>
        <taxon>Bacteria</taxon>
        <taxon>Pseudomonadati</taxon>
        <taxon>Pseudomonadota</taxon>
        <taxon>Alphaproteobacteria</taxon>
        <taxon>Hyphomicrobiales</taxon>
        <taxon>Devosiaceae</taxon>
        <taxon>Devosia</taxon>
    </lineage>
</organism>
<evidence type="ECO:0000313" key="2">
    <source>
        <dbReference type="Proteomes" id="UP000033411"/>
    </source>
</evidence>
<comment type="caution">
    <text evidence="1">The sequence shown here is derived from an EMBL/GenBank/DDBJ whole genome shotgun (WGS) entry which is preliminary data.</text>
</comment>
<proteinExistence type="predicted"/>
<dbReference type="Proteomes" id="UP000033411">
    <property type="component" value="Unassembled WGS sequence"/>
</dbReference>
<name>A0A0F5QBR9_9HYPH</name>
<gene>
    <name evidence="1" type="ORF">WH87_11105</name>
</gene>
<dbReference type="EMBL" id="LANJ01000016">
    <property type="protein sequence ID" value="KKC38141.1"/>
    <property type="molecule type" value="Genomic_DNA"/>
</dbReference>
<dbReference type="PATRIC" id="fig|1293439.3.peg.1811"/>
<protein>
    <recommendedName>
        <fullName evidence="3">PepSY domain-containing protein</fullName>
    </recommendedName>
</protein>